<accession>A0AA39NY03</accession>
<evidence type="ECO:0000313" key="1">
    <source>
        <dbReference type="EMBL" id="KAK0473928.1"/>
    </source>
</evidence>
<sequence>MEPWVSQVLASEWESNYWANKQQAHPRKAFSNESNPYAARTIKSSCYLGPHLPIVQGEAKSQWVLGHMFCNEWVHESIQSHCLAFVGTVDSNRPFWATDAINNPNSSKVTPGVVPESPVGPRTMQKGMVKTIVNDGRQMIQNRDVMGPYVGRKINFKSTFLSCWWTLIGKSLHNPPGVQNEMEAKYSTTECSHMPINFVLATFSFLLRMQSLSMTRMLHWLSQEIWGIEEYLARLFFHHRA</sequence>
<name>A0AA39NY03_9AGAR</name>
<dbReference type="Proteomes" id="UP001175227">
    <property type="component" value="Unassembled WGS sequence"/>
</dbReference>
<dbReference type="EMBL" id="JAUEPR010000030">
    <property type="protein sequence ID" value="KAK0473928.1"/>
    <property type="molecule type" value="Genomic_DNA"/>
</dbReference>
<gene>
    <name evidence="1" type="ORF">IW261DRAFT_1423293</name>
</gene>
<keyword evidence="2" id="KW-1185">Reference proteome</keyword>
<organism evidence="1 2">
    <name type="scientific">Armillaria novae-zelandiae</name>
    <dbReference type="NCBI Taxonomy" id="153914"/>
    <lineage>
        <taxon>Eukaryota</taxon>
        <taxon>Fungi</taxon>
        <taxon>Dikarya</taxon>
        <taxon>Basidiomycota</taxon>
        <taxon>Agaricomycotina</taxon>
        <taxon>Agaricomycetes</taxon>
        <taxon>Agaricomycetidae</taxon>
        <taxon>Agaricales</taxon>
        <taxon>Marasmiineae</taxon>
        <taxon>Physalacriaceae</taxon>
        <taxon>Armillaria</taxon>
    </lineage>
</organism>
<proteinExistence type="predicted"/>
<comment type="caution">
    <text evidence="1">The sequence shown here is derived from an EMBL/GenBank/DDBJ whole genome shotgun (WGS) entry which is preliminary data.</text>
</comment>
<evidence type="ECO:0000313" key="2">
    <source>
        <dbReference type="Proteomes" id="UP001175227"/>
    </source>
</evidence>
<protein>
    <submittedName>
        <fullName evidence="1">Uncharacterized protein</fullName>
    </submittedName>
</protein>
<dbReference type="AlphaFoldDB" id="A0AA39NY03"/>
<reference evidence="1" key="1">
    <citation type="submission" date="2023-06" db="EMBL/GenBank/DDBJ databases">
        <authorList>
            <consortium name="Lawrence Berkeley National Laboratory"/>
            <person name="Ahrendt S."/>
            <person name="Sahu N."/>
            <person name="Indic B."/>
            <person name="Wong-Bajracharya J."/>
            <person name="Merenyi Z."/>
            <person name="Ke H.-M."/>
            <person name="Monk M."/>
            <person name="Kocsube S."/>
            <person name="Drula E."/>
            <person name="Lipzen A."/>
            <person name="Balint B."/>
            <person name="Henrissat B."/>
            <person name="Andreopoulos B."/>
            <person name="Martin F.M."/>
            <person name="Harder C.B."/>
            <person name="Rigling D."/>
            <person name="Ford K.L."/>
            <person name="Foster G.D."/>
            <person name="Pangilinan J."/>
            <person name="Papanicolaou A."/>
            <person name="Barry K."/>
            <person name="LaButti K."/>
            <person name="Viragh M."/>
            <person name="Koriabine M."/>
            <person name="Yan M."/>
            <person name="Riley R."/>
            <person name="Champramary S."/>
            <person name="Plett K.L."/>
            <person name="Tsai I.J."/>
            <person name="Slot J."/>
            <person name="Sipos G."/>
            <person name="Plett J."/>
            <person name="Nagy L.G."/>
            <person name="Grigoriev I.V."/>
        </authorList>
    </citation>
    <scope>NUCLEOTIDE SEQUENCE</scope>
    <source>
        <strain evidence="1">ICMP 16352</strain>
    </source>
</reference>